<sequence>MIRPSRQVRRLFTRCLPVCAAIALTLTQSPATAAIAPRTAAGCVDWPTDKFLQTPLTAKANGGQGFAMQNGSYFGEGYHVNCDAPSRMNQFYALDIGLAEGDEVLPPGGPGTVRYAGWAPAGWETCGQYIVVDHGGGWWSYVCHLSRILVSAGQQITDATVIGLAGGTGGFAPHLHFGLQFNAKLTPAGGLYGGQSAQPRHMFHLSCGRGFYEYISKGQKVCY</sequence>
<dbReference type="Proteomes" id="UP000722989">
    <property type="component" value="Unassembled WGS sequence"/>
</dbReference>
<comment type="caution">
    <text evidence="3">The sequence shown here is derived from an EMBL/GenBank/DDBJ whole genome shotgun (WGS) entry which is preliminary data.</text>
</comment>
<reference evidence="3 4" key="1">
    <citation type="submission" date="2020-03" db="EMBL/GenBank/DDBJ databases">
        <title>WGS of the type strain of Planosporangium spp.</title>
        <authorList>
            <person name="Thawai C."/>
        </authorList>
    </citation>
    <scope>NUCLEOTIDE SEQUENCE [LARGE SCALE GENOMIC DNA]</scope>
    <source>
        <strain evidence="3 4">TBRC 5610</strain>
    </source>
</reference>
<evidence type="ECO:0000313" key="4">
    <source>
        <dbReference type="Proteomes" id="UP000722989"/>
    </source>
</evidence>
<evidence type="ECO:0000259" key="2">
    <source>
        <dbReference type="Pfam" id="PF01551"/>
    </source>
</evidence>
<dbReference type="InterPro" id="IPR050570">
    <property type="entry name" value="Cell_wall_metabolism_enzyme"/>
</dbReference>
<organism evidence="3 4">
    <name type="scientific">Planosporangium thailandense</name>
    <dbReference type="NCBI Taxonomy" id="765197"/>
    <lineage>
        <taxon>Bacteria</taxon>
        <taxon>Bacillati</taxon>
        <taxon>Actinomycetota</taxon>
        <taxon>Actinomycetes</taxon>
        <taxon>Micromonosporales</taxon>
        <taxon>Micromonosporaceae</taxon>
        <taxon>Planosporangium</taxon>
    </lineage>
</organism>
<dbReference type="Pfam" id="PF01551">
    <property type="entry name" value="Peptidase_M23"/>
    <property type="match status" value="1"/>
</dbReference>
<feature type="domain" description="M23ase beta-sheet core" evidence="2">
    <location>
        <begin position="93"/>
        <end position="183"/>
    </location>
</feature>
<dbReference type="SUPFAM" id="SSF51261">
    <property type="entry name" value="Duplicated hybrid motif"/>
    <property type="match status" value="1"/>
</dbReference>
<proteinExistence type="predicted"/>
<dbReference type="Gene3D" id="2.70.70.10">
    <property type="entry name" value="Glucose Permease (Domain IIA)"/>
    <property type="match status" value="1"/>
</dbReference>
<feature type="chain" id="PRO_5045735638" evidence="1">
    <location>
        <begin position="34"/>
        <end position="223"/>
    </location>
</feature>
<feature type="signal peptide" evidence="1">
    <location>
        <begin position="1"/>
        <end position="33"/>
    </location>
</feature>
<evidence type="ECO:0000313" key="3">
    <source>
        <dbReference type="EMBL" id="NJC73596.1"/>
    </source>
</evidence>
<dbReference type="InterPro" id="IPR016047">
    <property type="entry name" value="M23ase_b-sheet_dom"/>
</dbReference>
<accession>A0ABX0Y5C0</accession>
<evidence type="ECO:0000256" key="1">
    <source>
        <dbReference type="SAM" id="SignalP"/>
    </source>
</evidence>
<keyword evidence="4" id="KW-1185">Reference proteome</keyword>
<protein>
    <submittedName>
        <fullName evidence="3">M23 family metallopeptidase</fullName>
    </submittedName>
</protein>
<gene>
    <name evidence="3" type="ORF">HC031_28290</name>
</gene>
<dbReference type="InterPro" id="IPR011055">
    <property type="entry name" value="Dup_hybrid_motif"/>
</dbReference>
<name>A0ABX0Y5C0_9ACTN</name>
<dbReference type="EMBL" id="JAATVY010000032">
    <property type="protein sequence ID" value="NJC73596.1"/>
    <property type="molecule type" value="Genomic_DNA"/>
</dbReference>
<dbReference type="CDD" id="cd12797">
    <property type="entry name" value="M23_peptidase"/>
    <property type="match status" value="1"/>
</dbReference>
<keyword evidence="1" id="KW-0732">Signal</keyword>
<dbReference type="PANTHER" id="PTHR21666">
    <property type="entry name" value="PEPTIDASE-RELATED"/>
    <property type="match status" value="1"/>
</dbReference>
<dbReference type="PANTHER" id="PTHR21666:SF270">
    <property type="entry name" value="MUREIN HYDROLASE ACTIVATOR ENVC"/>
    <property type="match status" value="1"/>
</dbReference>